<dbReference type="AlphaFoldDB" id="A0A232ESC5"/>
<comment type="caution">
    <text evidence="2">The sequence shown here is derived from an EMBL/GenBank/DDBJ whole genome shotgun (WGS) entry which is preliminary data.</text>
</comment>
<protein>
    <submittedName>
        <fullName evidence="2">Uncharacterized protein</fullName>
    </submittedName>
</protein>
<feature type="compositionally biased region" description="Acidic residues" evidence="1">
    <location>
        <begin position="214"/>
        <end position="223"/>
    </location>
</feature>
<gene>
    <name evidence="2" type="ORF">TSAR_015362</name>
</gene>
<feature type="compositionally biased region" description="Polar residues" evidence="1">
    <location>
        <begin position="200"/>
        <end position="213"/>
    </location>
</feature>
<sequence length="528" mass="59197">MLMFTNNSSNSSTTTTIKNDSQTSVGLAVTPGSKVLRLDKEMNKILNSSELDDWQKYSMYQQVLQRFLHYKQQSSDDDEAGNELLLPTVDKHCTLLLEMAMANVLPRLRQNARNLMNSLRRSGSIAWNKLGMITVDGVRARGVNIVDLVNEAVRRSKRPPSRSFDQFVCLLPTAVLEESNSSGNNNSLLTASDTSLLSVSGRQQQQLTSSGSASDEDDEDDKEEKDYDVEKTLDPNNLTFFKYRKRKRGGSSRAAVDTMVDASIRSVAPPARKQRDFARMLSKSSGCEEKSVASLPVLGTVGKITFDRVYRQFREVIKRTRRKKSPLTGSYLKGLFRGALLLVRCGAKIAVRRPFREGLSKRVRESGDNLKRKAEQIINKIMAPDEQKGEEVRSSRKKKAKYKKTQMPQKTQSDSGRGAGTCVTTTQKKKNRKKSTTTAASSAVAKYIFINGEMDLVIDLEFFKDYKGQVVPKEVGLAALDLDAIYCRLRCATKAHNTNGMAFFEIPNKITYQYKLCASPYAFLELCR</sequence>
<proteinExistence type="predicted"/>
<feature type="region of interest" description="Disordered" evidence="1">
    <location>
        <begin position="382"/>
        <end position="436"/>
    </location>
</feature>
<feature type="region of interest" description="Disordered" evidence="1">
    <location>
        <begin position="199"/>
        <end position="229"/>
    </location>
</feature>
<evidence type="ECO:0000256" key="1">
    <source>
        <dbReference type="SAM" id="MobiDB-lite"/>
    </source>
</evidence>
<organism evidence="2 3">
    <name type="scientific">Trichomalopsis sarcophagae</name>
    <dbReference type="NCBI Taxonomy" id="543379"/>
    <lineage>
        <taxon>Eukaryota</taxon>
        <taxon>Metazoa</taxon>
        <taxon>Ecdysozoa</taxon>
        <taxon>Arthropoda</taxon>
        <taxon>Hexapoda</taxon>
        <taxon>Insecta</taxon>
        <taxon>Pterygota</taxon>
        <taxon>Neoptera</taxon>
        <taxon>Endopterygota</taxon>
        <taxon>Hymenoptera</taxon>
        <taxon>Apocrita</taxon>
        <taxon>Proctotrupomorpha</taxon>
        <taxon>Chalcidoidea</taxon>
        <taxon>Pteromalidae</taxon>
        <taxon>Pteromalinae</taxon>
        <taxon>Trichomalopsis</taxon>
    </lineage>
</organism>
<feature type="compositionally biased region" description="Basic and acidic residues" evidence="1">
    <location>
        <begin position="383"/>
        <end position="394"/>
    </location>
</feature>
<keyword evidence="3" id="KW-1185">Reference proteome</keyword>
<dbReference type="EMBL" id="NNAY01002449">
    <property type="protein sequence ID" value="OXU21251.1"/>
    <property type="molecule type" value="Genomic_DNA"/>
</dbReference>
<accession>A0A232ESC5</accession>
<dbReference type="Proteomes" id="UP000215335">
    <property type="component" value="Unassembled WGS sequence"/>
</dbReference>
<evidence type="ECO:0000313" key="3">
    <source>
        <dbReference type="Proteomes" id="UP000215335"/>
    </source>
</evidence>
<name>A0A232ESC5_9HYME</name>
<feature type="compositionally biased region" description="Basic residues" evidence="1">
    <location>
        <begin position="395"/>
        <end position="404"/>
    </location>
</feature>
<reference evidence="2 3" key="1">
    <citation type="journal article" date="2017" name="Curr. Biol.">
        <title>The Evolution of Venom by Co-option of Single-Copy Genes.</title>
        <authorList>
            <person name="Martinson E.O."/>
            <person name="Mrinalini"/>
            <person name="Kelkar Y.D."/>
            <person name="Chang C.H."/>
            <person name="Werren J.H."/>
        </authorList>
    </citation>
    <scope>NUCLEOTIDE SEQUENCE [LARGE SCALE GENOMIC DNA]</scope>
    <source>
        <strain evidence="2 3">Alberta</strain>
        <tissue evidence="2">Whole body</tissue>
    </source>
</reference>
<evidence type="ECO:0000313" key="2">
    <source>
        <dbReference type="EMBL" id="OXU21251.1"/>
    </source>
</evidence>
<feature type="compositionally biased region" description="Polar residues" evidence="1">
    <location>
        <begin position="406"/>
        <end position="415"/>
    </location>
</feature>